<dbReference type="EMBL" id="JABMIG020000034">
    <property type="protein sequence ID" value="KAL3800183.1"/>
    <property type="molecule type" value="Genomic_DNA"/>
</dbReference>
<feature type="compositionally biased region" description="Polar residues" evidence="1">
    <location>
        <begin position="21"/>
        <end position="33"/>
    </location>
</feature>
<dbReference type="Proteomes" id="UP001516023">
    <property type="component" value="Unassembled WGS sequence"/>
</dbReference>
<feature type="compositionally biased region" description="Polar residues" evidence="1">
    <location>
        <begin position="1"/>
        <end position="10"/>
    </location>
</feature>
<feature type="compositionally biased region" description="Acidic residues" evidence="1">
    <location>
        <begin position="34"/>
        <end position="45"/>
    </location>
</feature>
<protein>
    <submittedName>
        <fullName evidence="3">Uncharacterized protein</fullName>
    </submittedName>
</protein>
<accession>A0ABD3QIC1</accession>
<proteinExistence type="predicted"/>
<feature type="transmembrane region" description="Helical" evidence="2">
    <location>
        <begin position="71"/>
        <end position="92"/>
    </location>
</feature>
<keyword evidence="2" id="KW-0472">Membrane</keyword>
<evidence type="ECO:0000313" key="4">
    <source>
        <dbReference type="Proteomes" id="UP001516023"/>
    </source>
</evidence>
<reference evidence="3 4" key="1">
    <citation type="journal article" date="2020" name="G3 (Bethesda)">
        <title>Improved Reference Genome for Cyclotella cryptica CCMP332, a Model for Cell Wall Morphogenesis, Salinity Adaptation, and Lipid Production in Diatoms (Bacillariophyta).</title>
        <authorList>
            <person name="Roberts W.R."/>
            <person name="Downey K.M."/>
            <person name="Ruck E.C."/>
            <person name="Traller J.C."/>
            <person name="Alverson A.J."/>
        </authorList>
    </citation>
    <scope>NUCLEOTIDE SEQUENCE [LARGE SCALE GENOMIC DNA]</scope>
    <source>
        <strain evidence="3 4">CCMP332</strain>
    </source>
</reference>
<feature type="non-terminal residue" evidence="3">
    <location>
        <position position="1"/>
    </location>
</feature>
<keyword evidence="4" id="KW-1185">Reference proteome</keyword>
<evidence type="ECO:0000313" key="3">
    <source>
        <dbReference type="EMBL" id="KAL3800183.1"/>
    </source>
</evidence>
<keyword evidence="2" id="KW-0812">Transmembrane</keyword>
<evidence type="ECO:0000256" key="1">
    <source>
        <dbReference type="SAM" id="MobiDB-lite"/>
    </source>
</evidence>
<organism evidence="3 4">
    <name type="scientific">Cyclotella cryptica</name>
    <dbReference type="NCBI Taxonomy" id="29204"/>
    <lineage>
        <taxon>Eukaryota</taxon>
        <taxon>Sar</taxon>
        <taxon>Stramenopiles</taxon>
        <taxon>Ochrophyta</taxon>
        <taxon>Bacillariophyta</taxon>
        <taxon>Coscinodiscophyceae</taxon>
        <taxon>Thalassiosirophycidae</taxon>
        <taxon>Stephanodiscales</taxon>
        <taxon>Stephanodiscaceae</taxon>
        <taxon>Cyclotella</taxon>
    </lineage>
</organism>
<comment type="caution">
    <text evidence="3">The sequence shown here is derived from an EMBL/GenBank/DDBJ whole genome shotgun (WGS) entry which is preliminary data.</text>
</comment>
<evidence type="ECO:0000256" key="2">
    <source>
        <dbReference type="SAM" id="Phobius"/>
    </source>
</evidence>
<keyword evidence="2" id="KW-1133">Transmembrane helix</keyword>
<feature type="region of interest" description="Disordered" evidence="1">
    <location>
        <begin position="1"/>
        <end position="45"/>
    </location>
</feature>
<name>A0ABD3QIC1_9STRA</name>
<dbReference type="AlphaFoldDB" id="A0ABD3QIC1"/>
<sequence length="108" mass="12439">NSITPRSTINIEHHHEKTRKTTMPNKTMSNATYQDDDDNDDDDFESCLLSNTTTNTEGQLTPAQVINTDNMLATLFFNSIIFVILLDLYEILRHYIPSIYSQQPSRDK</sequence>
<gene>
    <name evidence="3" type="ORF">HJC23_001104</name>
</gene>